<dbReference type="Gene3D" id="2.20.200.10">
    <property type="entry name" value="Outer membrane efflux proteins (OEP)"/>
    <property type="match status" value="1"/>
</dbReference>
<dbReference type="Proteomes" id="UP000587991">
    <property type="component" value="Unassembled WGS sequence"/>
</dbReference>
<name>A0A847SHW2_9NEIS</name>
<dbReference type="NCBIfam" id="TIGR01845">
    <property type="entry name" value="outer_NodT"/>
    <property type="match status" value="1"/>
</dbReference>
<keyword evidence="2" id="KW-0449">Lipoprotein</keyword>
<dbReference type="InterPro" id="IPR003423">
    <property type="entry name" value="OMP_efflux"/>
</dbReference>
<keyword evidence="2" id="KW-0564">Palmitate</keyword>
<dbReference type="AlphaFoldDB" id="A0A847SHW2"/>
<dbReference type="SUPFAM" id="SSF56954">
    <property type="entry name" value="Outer membrane efflux proteins (OEP)"/>
    <property type="match status" value="1"/>
</dbReference>
<dbReference type="PANTHER" id="PTHR30203">
    <property type="entry name" value="OUTER MEMBRANE CATION EFFLUX PROTEIN"/>
    <property type="match status" value="1"/>
</dbReference>
<dbReference type="PROSITE" id="PS51257">
    <property type="entry name" value="PROKAR_LIPOPROTEIN"/>
    <property type="match status" value="1"/>
</dbReference>
<dbReference type="GO" id="GO:0005886">
    <property type="term" value="C:plasma membrane"/>
    <property type="evidence" value="ECO:0007669"/>
    <property type="project" value="UniProtKB-SubCell"/>
</dbReference>
<gene>
    <name evidence="3" type="ORF">HF682_17440</name>
</gene>
<comment type="caution">
    <text evidence="3">The sequence shown here is derived from an EMBL/GenBank/DDBJ whole genome shotgun (WGS) entry which is preliminary data.</text>
</comment>
<keyword evidence="2" id="KW-0812">Transmembrane</keyword>
<keyword evidence="4" id="KW-1185">Reference proteome</keyword>
<dbReference type="InterPro" id="IPR010131">
    <property type="entry name" value="MdtP/NodT-like"/>
</dbReference>
<dbReference type="GO" id="GO:0015562">
    <property type="term" value="F:efflux transmembrane transporter activity"/>
    <property type="evidence" value="ECO:0007669"/>
    <property type="project" value="InterPro"/>
</dbReference>
<keyword evidence="2" id="KW-1134">Transmembrane beta strand</keyword>
<dbReference type="Gene3D" id="1.20.1600.10">
    <property type="entry name" value="Outer membrane efflux proteins (OEP)"/>
    <property type="match status" value="1"/>
</dbReference>
<sequence length="470" mass="51742">MQRPQMTGLIVVGLLTGCAVQVPQPDAATMNPQATRWEASKPVVDPQRVVALQDWWAGWHDAVLQRLQVAAQQSSPSLQQATARIQEARADAAAAGAALWPRLTLHGSDTHSRNEVQQPNERLHTQNLGLDASWELDLFGGVAAARQSYLATQSARDAEWHDARISLAAEVANTYVMLRSLEQQILLQQEQQRSLQQTHLLVEKRRQAGWSSATDVLNLDAALANGQSQLQELQSARDLTIKGLVALTGVAERDVRDWVAVGYAGQPQPPGLVVDDVPANVLQQRPDIRIAADGIRSAASAVGVAEALRYPSVSLLGSISRLRVGSAGATIEGNSWSFGPSISFPLFDGGRLKAQQEAAEARYQQSVAAYQGLVRQAVREVEEALVRLEGSRIREQQLRQAVSAYQQVYRNTDILWKAGSVSQLELEEARRQWRGAEMALAQLQRERVSYWIALYKATGGDWTHMRQQPR</sequence>
<reference evidence="3 4" key="1">
    <citation type="submission" date="2020-04" db="EMBL/GenBank/DDBJ databases">
        <title>Draft genome of Leeia sp. IMCC25680.</title>
        <authorList>
            <person name="Song J."/>
            <person name="Cho J.-C."/>
        </authorList>
    </citation>
    <scope>NUCLEOTIDE SEQUENCE [LARGE SCALE GENOMIC DNA]</scope>
    <source>
        <strain evidence="3 4">IMCC25680</strain>
    </source>
</reference>
<dbReference type="EMBL" id="JABAIM010000005">
    <property type="protein sequence ID" value="NLR76956.1"/>
    <property type="molecule type" value="Genomic_DNA"/>
</dbReference>
<evidence type="ECO:0000313" key="4">
    <source>
        <dbReference type="Proteomes" id="UP000587991"/>
    </source>
</evidence>
<evidence type="ECO:0000313" key="3">
    <source>
        <dbReference type="EMBL" id="NLR76956.1"/>
    </source>
</evidence>
<evidence type="ECO:0000256" key="1">
    <source>
        <dbReference type="ARBA" id="ARBA00007613"/>
    </source>
</evidence>
<organism evidence="3 4">
    <name type="scientific">Leeia aquatica</name>
    <dbReference type="NCBI Taxonomy" id="2725557"/>
    <lineage>
        <taxon>Bacteria</taxon>
        <taxon>Pseudomonadati</taxon>
        <taxon>Pseudomonadota</taxon>
        <taxon>Betaproteobacteria</taxon>
        <taxon>Neisseriales</taxon>
        <taxon>Leeiaceae</taxon>
        <taxon>Leeia</taxon>
    </lineage>
</organism>
<dbReference type="Pfam" id="PF02321">
    <property type="entry name" value="OEP"/>
    <property type="match status" value="2"/>
</dbReference>
<comment type="similarity">
    <text evidence="1 2">Belongs to the outer membrane factor (OMF) (TC 1.B.17) family.</text>
</comment>
<proteinExistence type="inferred from homology"/>
<comment type="subcellular location">
    <subcellularLocation>
        <location evidence="2">Cell membrane</location>
        <topology evidence="2">Lipid-anchor</topology>
    </subcellularLocation>
</comment>
<dbReference type="PANTHER" id="PTHR30203:SF30">
    <property type="entry name" value="OUTER MEMBRANE PROTEIN-RELATED"/>
    <property type="match status" value="1"/>
</dbReference>
<keyword evidence="2" id="KW-0472">Membrane</keyword>
<dbReference type="RefSeq" id="WP_168878621.1">
    <property type="nucleotide sequence ID" value="NZ_JABAIM010000005.1"/>
</dbReference>
<evidence type="ECO:0000256" key="2">
    <source>
        <dbReference type="RuleBase" id="RU362097"/>
    </source>
</evidence>
<accession>A0A847SHW2</accession>
<protein>
    <submittedName>
        <fullName evidence="3">Efflux transporter outer membrane subunit</fullName>
    </submittedName>
</protein>